<evidence type="ECO:0000313" key="2">
    <source>
        <dbReference type="EMBL" id="KAJ1353073.1"/>
    </source>
</evidence>
<evidence type="ECO:0000313" key="3">
    <source>
        <dbReference type="Proteomes" id="UP001196413"/>
    </source>
</evidence>
<name>A0AAD5MBF0_PARTN</name>
<keyword evidence="1" id="KW-0812">Transmembrane</keyword>
<comment type="caution">
    <text evidence="2">The sequence shown here is derived from an EMBL/GenBank/DDBJ whole genome shotgun (WGS) entry which is preliminary data.</text>
</comment>
<proteinExistence type="predicted"/>
<dbReference type="AlphaFoldDB" id="A0AAD5MBF0"/>
<dbReference type="EMBL" id="JAHQIW010001588">
    <property type="protein sequence ID" value="KAJ1353073.1"/>
    <property type="molecule type" value="Genomic_DNA"/>
</dbReference>
<feature type="transmembrane region" description="Helical" evidence="1">
    <location>
        <begin position="15"/>
        <end position="34"/>
    </location>
</feature>
<keyword evidence="1" id="KW-1133">Transmembrane helix</keyword>
<gene>
    <name evidence="2" type="ORF">KIN20_009624</name>
</gene>
<protein>
    <submittedName>
        <fullName evidence="2">Uncharacterized protein</fullName>
    </submittedName>
</protein>
<accession>A0AAD5MBF0</accession>
<keyword evidence="3" id="KW-1185">Reference proteome</keyword>
<dbReference type="Proteomes" id="UP001196413">
    <property type="component" value="Unassembled WGS sequence"/>
</dbReference>
<evidence type="ECO:0000256" key="1">
    <source>
        <dbReference type="SAM" id="Phobius"/>
    </source>
</evidence>
<keyword evidence="1" id="KW-0472">Membrane</keyword>
<dbReference type="PROSITE" id="PS51257">
    <property type="entry name" value="PROKAR_LIPOPROTEIN"/>
    <property type="match status" value="1"/>
</dbReference>
<sequence>MVFPVNKAGIPTDHFMILLLATISTVFGCGVLPAGQGSTRNFTVTGFTLPVAMAYTTAPDVLAQVPGIATSEAGAKGYAERLVMQTVFDVLESQARSALLCDAVISAILSQLTVTVNYTPLECPLVRSGEDGEDTLMAMERACIINDNTVTAICSVTAENSCHLVQGVPPDPEVDITLVTGPPVTILGSFSTTNIIMASWSRAMWQSVANRAIRMLASGPLGSHFFSAVAIVGGN</sequence>
<organism evidence="2 3">
    <name type="scientific">Parelaphostrongylus tenuis</name>
    <name type="common">Meningeal worm</name>
    <dbReference type="NCBI Taxonomy" id="148309"/>
    <lineage>
        <taxon>Eukaryota</taxon>
        <taxon>Metazoa</taxon>
        <taxon>Ecdysozoa</taxon>
        <taxon>Nematoda</taxon>
        <taxon>Chromadorea</taxon>
        <taxon>Rhabditida</taxon>
        <taxon>Rhabditina</taxon>
        <taxon>Rhabditomorpha</taxon>
        <taxon>Strongyloidea</taxon>
        <taxon>Metastrongylidae</taxon>
        <taxon>Parelaphostrongylus</taxon>
    </lineage>
</organism>
<reference evidence="2" key="1">
    <citation type="submission" date="2021-06" db="EMBL/GenBank/DDBJ databases">
        <title>Parelaphostrongylus tenuis whole genome reference sequence.</title>
        <authorList>
            <person name="Garwood T.J."/>
            <person name="Larsen P.A."/>
            <person name="Fountain-Jones N.M."/>
            <person name="Garbe J.R."/>
            <person name="Macchietto M.G."/>
            <person name="Kania S.A."/>
            <person name="Gerhold R.W."/>
            <person name="Richards J.E."/>
            <person name="Wolf T.M."/>
        </authorList>
    </citation>
    <scope>NUCLEOTIDE SEQUENCE</scope>
    <source>
        <strain evidence="2">MNPRO001-30</strain>
        <tissue evidence="2">Meninges</tissue>
    </source>
</reference>